<accession>A0AAN8XLJ6</accession>
<evidence type="ECO:0000313" key="2">
    <source>
        <dbReference type="Proteomes" id="UP001372834"/>
    </source>
</evidence>
<organism evidence="1 2">
    <name type="scientific">Polyplax serrata</name>
    <name type="common">Common mouse louse</name>
    <dbReference type="NCBI Taxonomy" id="468196"/>
    <lineage>
        <taxon>Eukaryota</taxon>
        <taxon>Metazoa</taxon>
        <taxon>Ecdysozoa</taxon>
        <taxon>Arthropoda</taxon>
        <taxon>Hexapoda</taxon>
        <taxon>Insecta</taxon>
        <taxon>Pterygota</taxon>
        <taxon>Neoptera</taxon>
        <taxon>Paraneoptera</taxon>
        <taxon>Psocodea</taxon>
        <taxon>Troctomorpha</taxon>
        <taxon>Phthiraptera</taxon>
        <taxon>Anoplura</taxon>
        <taxon>Polyplacidae</taxon>
        <taxon>Polyplax</taxon>
    </lineage>
</organism>
<sequence length="61" mass="6824">MSSTFHSGQTANWPPDDVTAMLPRHRWTYNDDIAVFFVIKMLGEGKGASFPSEQGLGGFYR</sequence>
<dbReference type="EMBL" id="JAWJWE010000002">
    <property type="protein sequence ID" value="KAK6642984.1"/>
    <property type="molecule type" value="Genomic_DNA"/>
</dbReference>
<evidence type="ECO:0000313" key="1">
    <source>
        <dbReference type="EMBL" id="KAK6642984.1"/>
    </source>
</evidence>
<comment type="caution">
    <text evidence="1">The sequence shown here is derived from an EMBL/GenBank/DDBJ whole genome shotgun (WGS) entry which is preliminary data.</text>
</comment>
<gene>
    <name evidence="1" type="ORF">RUM43_004487</name>
</gene>
<reference evidence="1 2" key="1">
    <citation type="submission" date="2023-10" db="EMBL/GenBank/DDBJ databases">
        <title>Genomes of two closely related lineages of the louse Polyplax serrata with different host specificities.</title>
        <authorList>
            <person name="Martinu J."/>
            <person name="Tarabai H."/>
            <person name="Stefka J."/>
            <person name="Hypsa V."/>
        </authorList>
    </citation>
    <scope>NUCLEOTIDE SEQUENCE [LARGE SCALE GENOMIC DNA]</scope>
    <source>
        <strain evidence="1">HR10_N</strain>
    </source>
</reference>
<proteinExistence type="predicted"/>
<dbReference type="AlphaFoldDB" id="A0AAN8XLJ6"/>
<protein>
    <submittedName>
        <fullName evidence="1">Uncharacterized protein</fullName>
    </submittedName>
</protein>
<dbReference type="Proteomes" id="UP001372834">
    <property type="component" value="Unassembled WGS sequence"/>
</dbReference>
<name>A0AAN8XLJ6_POLSC</name>